<reference evidence="1 2" key="1">
    <citation type="journal article" date="2023" name="Arcadia Sci">
        <title>De novo assembly of a long-read Amblyomma americanum tick genome.</title>
        <authorList>
            <person name="Chou S."/>
            <person name="Poskanzer K.E."/>
            <person name="Rollins M."/>
            <person name="Thuy-Boun P.S."/>
        </authorList>
    </citation>
    <scope>NUCLEOTIDE SEQUENCE [LARGE SCALE GENOMIC DNA]</scope>
    <source>
        <strain evidence="1">F_SG_1</strain>
        <tissue evidence="1">Salivary glands</tissue>
    </source>
</reference>
<protein>
    <submittedName>
        <fullName evidence="1">Uncharacterized protein</fullName>
    </submittedName>
</protein>
<accession>A0AAQ4F7R4</accession>
<evidence type="ECO:0000313" key="1">
    <source>
        <dbReference type="EMBL" id="KAK8783214.1"/>
    </source>
</evidence>
<comment type="caution">
    <text evidence="1">The sequence shown here is derived from an EMBL/GenBank/DDBJ whole genome shotgun (WGS) entry which is preliminary data.</text>
</comment>
<organism evidence="1 2">
    <name type="scientific">Amblyomma americanum</name>
    <name type="common">Lone star tick</name>
    <dbReference type="NCBI Taxonomy" id="6943"/>
    <lineage>
        <taxon>Eukaryota</taxon>
        <taxon>Metazoa</taxon>
        <taxon>Ecdysozoa</taxon>
        <taxon>Arthropoda</taxon>
        <taxon>Chelicerata</taxon>
        <taxon>Arachnida</taxon>
        <taxon>Acari</taxon>
        <taxon>Parasitiformes</taxon>
        <taxon>Ixodida</taxon>
        <taxon>Ixodoidea</taxon>
        <taxon>Ixodidae</taxon>
        <taxon>Amblyomminae</taxon>
        <taxon>Amblyomma</taxon>
    </lineage>
</organism>
<name>A0AAQ4F7R4_AMBAM</name>
<feature type="non-terminal residue" evidence="1">
    <location>
        <position position="231"/>
    </location>
</feature>
<dbReference type="AlphaFoldDB" id="A0AAQ4F7R4"/>
<proteinExistence type="predicted"/>
<dbReference type="Proteomes" id="UP001321473">
    <property type="component" value="Unassembled WGS sequence"/>
</dbReference>
<gene>
    <name evidence="1" type="ORF">V5799_015445</name>
</gene>
<sequence length="231" mass="26617">MEDHEMALPDLSWLSGTLAVSWKSEEVDLGSDHSVIGIKIRGSRYRAVLGTAWITDWNKMRKLAQEQEEASKEESEQAEIQKTYAEWARDQKKALEKFTQEIAMTSQTPYVDARVTHMWAARHSLTRRWKRQRHSIKLAKRRVFNEEIAEYTAKLCGEHWLKACDGLQGKLSTGKTWCLLRHLIDPLSSKTATNRNLTKVLNTYKGDGRKLLADLKANYVKTEKGQYPVPE</sequence>
<keyword evidence="2" id="KW-1185">Reference proteome</keyword>
<dbReference type="EMBL" id="JARKHS020005788">
    <property type="protein sequence ID" value="KAK8783214.1"/>
    <property type="molecule type" value="Genomic_DNA"/>
</dbReference>
<evidence type="ECO:0000313" key="2">
    <source>
        <dbReference type="Proteomes" id="UP001321473"/>
    </source>
</evidence>